<evidence type="ECO:0000256" key="5">
    <source>
        <dbReference type="SAM" id="Phobius"/>
    </source>
</evidence>
<evidence type="ECO:0000313" key="7">
    <source>
        <dbReference type="EMBL" id="KAG5934800.1"/>
    </source>
</evidence>
<keyword evidence="8" id="KW-1185">Reference proteome</keyword>
<evidence type="ECO:0000256" key="1">
    <source>
        <dbReference type="ARBA" id="ARBA00004141"/>
    </source>
</evidence>
<evidence type="ECO:0000259" key="6">
    <source>
        <dbReference type="Pfam" id="PF01284"/>
    </source>
</evidence>
<dbReference type="Pfam" id="PF01284">
    <property type="entry name" value="MARVEL"/>
    <property type="match status" value="1"/>
</dbReference>
<keyword evidence="3 5" id="KW-1133">Transmembrane helix</keyword>
<accession>A0A9P7MA57</accession>
<dbReference type="PANTHER" id="PTHR28165">
    <property type="entry name" value="NON-CLASSICAL EXPORT PROTEIN 2-RELATED"/>
    <property type="match status" value="1"/>
</dbReference>
<feature type="transmembrane region" description="Helical" evidence="5">
    <location>
        <begin position="54"/>
        <end position="74"/>
    </location>
</feature>
<reference evidence="7 8" key="1">
    <citation type="journal article" date="2020" name="bioRxiv">
        <title>Whole genome comparisons of ergot fungi reveals the divergence and evolution of species within the genus Claviceps are the result of varying mechanisms driving genome evolution and host range expansion.</title>
        <authorList>
            <person name="Wyka S.A."/>
            <person name="Mondo S.J."/>
            <person name="Liu M."/>
            <person name="Dettman J."/>
            <person name="Nalam V."/>
            <person name="Broders K.D."/>
        </authorList>
    </citation>
    <scope>NUCLEOTIDE SEQUENCE [LARGE SCALE GENOMIC DNA]</scope>
    <source>
        <strain evidence="7 8">CCC 1485</strain>
    </source>
</reference>
<keyword evidence="4 5" id="KW-0472">Membrane</keyword>
<dbReference type="AlphaFoldDB" id="A0A9P7MA57"/>
<feature type="transmembrane region" description="Helical" evidence="5">
    <location>
        <begin position="20"/>
        <end position="42"/>
    </location>
</feature>
<dbReference type="GO" id="GO:0005886">
    <property type="term" value="C:plasma membrane"/>
    <property type="evidence" value="ECO:0007669"/>
    <property type="project" value="TreeGrafter"/>
</dbReference>
<name>A0A9P7MA57_9HYPO</name>
<feature type="domain" description="MARVEL" evidence="6">
    <location>
        <begin position="20"/>
        <end position="157"/>
    </location>
</feature>
<gene>
    <name evidence="7" type="ORF">E4U60_003537</name>
</gene>
<dbReference type="InterPro" id="IPR008253">
    <property type="entry name" value="Marvel"/>
</dbReference>
<evidence type="ECO:0000256" key="2">
    <source>
        <dbReference type="ARBA" id="ARBA00022692"/>
    </source>
</evidence>
<feature type="transmembrane region" description="Helical" evidence="5">
    <location>
        <begin position="146"/>
        <end position="163"/>
    </location>
</feature>
<sequence length="186" mass="19617">MTTSDNLGPSQHKMSGLIVSALRGSSLLWTLLITALIGNVIASNINASSSASAAVNFTMFVAVLSWIVHLYGLAAVLVSSLSSGMILLPMDILVTLFTFIDAIVLAAKLRAPNCSNIDPFSLPANWVGYGSDDNEKRCREIQASTAFMWFLFASSAVVLLFSAKDARGGLGGSTRSGRPNMSQVGV</sequence>
<protein>
    <recommendedName>
        <fullName evidence="6">MARVEL domain-containing protein</fullName>
    </recommendedName>
</protein>
<dbReference type="GO" id="GO:0032126">
    <property type="term" value="C:eisosome"/>
    <property type="evidence" value="ECO:0007669"/>
    <property type="project" value="TreeGrafter"/>
</dbReference>
<organism evidence="7 8">
    <name type="scientific">Claviceps pazoutovae</name>
    <dbReference type="NCBI Taxonomy" id="1649127"/>
    <lineage>
        <taxon>Eukaryota</taxon>
        <taxon>Fungi</taxon>
        <taxon>Dikarya</taxon>
        <taxon>Ascomycota</taxon>
        <taxon>Pezizomycotina</taxon>
        <taxon>Sordariomycetes</taxon>
        <taxon>Hypocreomycetidae</taxon>
        <taxon>Hypocreales</taxon>
        <taxon>Clavicipitaceae</taxon>
        <taxon>Claviceps</taxon>
    </lineage>
</organism>
<dbReference type="GO" id="GO:0070941">
    <property type="term" value="P:eisosome assembly"/>
    <property type="evidence" value="ECO:0007669"/>
    <property type="project" value="TreeGrafter"/>
</dbReference>
<feature type="transmembrane region" description="Helical" evidence="5">
    <location>
        <begin position="86"/>
        <end position="107"/>
    </location>
</feature>
<evidence type="ECO:0000256" key="4">
    <source>
        <dbReference type="ARBA" id="ARBA00023136"/>
    </source>
</evidence>
<dbReference type="Proteomes" id="UP000706124">
    <property type="component" value="Unassembled WGS sequence"/>
</dbReference>
<dbReference type="InterPro" id="IPR052649">
    <property type="entry name" value="NCE102-like"/>
</dbReference>
<evidence type="ECO:0000313" key="8">
    <source>
        <dbReference type="Proteomes" id="UP000706124"/>
    </source>
</evidence>
<dbReference type="EMBL" id="SRPO01000287">
    <property type="protein sequence ID" value="KAG5934800.1"/>
    <property type="molecule type" value="Genomic_DNA"/>
</dbReference>
<dbReference type="PANTHER" id="PTHR28165:SF1">
    <property type="entry name" value="NON-CLASSICAL EXPORT PROTEIN 2-RELATED"/>
    <property type="match status" value="1"/>
</dbReference>
<proteinExistence type="predicted"/>
<comment type="subcellular location">
    <subcellularLocation>
        <location evidence="1">Membrane</location>
        <topology evidence="1">Multi-pass membrane protein</topology>
    </subcellularLocation>
</comment>
<dbReference type="OrthoDB" id="5423111at2759"/>
<dbReference type="GO" id="GO:0072659">
    <property type="term" value="P:protein localization to plasma membrane"/>
    <property type="evidence" value="ECO:0007669"/>
    <property type="project" value="TreeGrafter"/>
</dbReference>
<keyword evidence="2 5" id="KW-0812">Transmembrane</keyword>
<evidence type="ECO:0000256" key="3">
    <source>
        <dbReference type="ARBA" id="ARBA00022989"/>
    </source>
</evidence>
<comment type="caution">
    <text evidence="7">The sequence shown here is derived from an EMBL/GenBank/DDBJ whole genome shotgun (WGS) entry which is preliminary data.</text>
</comment>